<keyword evidence="1" id="KW-0472">Membrane</keyword>
<comment type="caution">
    <text evidence="2">The sequence shown here is derived from an EMBL/GenBank/DDBJ whole genome shotgun (WGS) entry which is preliminary data.</text>
</comment>
<evidence type="ECO:0000313" key="2">
    <source>
        <dbReference type="EMBL" id="MDU0203970.1"/>
    </source>
</evidence>
<dbReference type="RefSeq" id="WP_315954033.1">
    <property type="nucleotide sequence ID" value="NZ_JAWCUD010000009.1"/>
</dbReference>
<accession>A0ABU3RI62</accession>
<keyword evidence="1" id="KW-1133">Transmembrane helix</keyword>
<reference evidence="2 3" key="1">
    <citation type="submission" date="2023-10" db="EMBL/GenBank/DDBJ databases">
        <title>Paenibacillus strain PFR10 Genome sequencing and assembly.</title>
        <authorList>
            <person name="Kim I."/>
        </authorList>
    </citation>
    <scope>NUCLEOTIDE SEQUENCE [LARGE SCALE GENOMIC DNA]</scope>
    <source>
        <strain evidence="2 3">PFR10</strain>
    </source>
</reference>
<evidence type="ECO:0000313" key="3">
    <source>
        <dbReference type="Proteomes" id="UP001260980"/>
    </source>
</evidence>
<protein>
    <recommendedName>
        <fullName evidence="4">DUF3139 domain-containing protein</fullName>
    </recommendedName>
</protein>
<gene>
    <name evidence="2" type="ORF">RQP52_23065</name>
</gene>
<feature type="transmembrane region" description="Helical" evidence="1">
    <location>
        <begin position="12"/>
        <end position="33"/>
    </location>
</feature>
<keyword evidence="1" id="KW-0812">Transmembrane</keyword>
<evidence type="ECO:0008006" key="4">
    <source>
        <dbReference type="Google" id="ProtNLM"/>
    </source>
</evidence>
<name>A0ABU3RI62_9BACL</name>
<dbReference type="EMBL" id="JAWCUD010000009">
    <property type="protein sequence ID" value="MDU0203970.1"/>
    <property type="molecule type" value="Genomic_DNA"/>
</dbReference>
<sequence length="125" mass="14147">MLYKRRFSKWITIIILILLGITAIALIISLHSLEKKHEEEIRKVISSNGGKVMKIERVDPNVSPFAEDSNKSNVIYKVTYSKSKAELVAWYRGVSVVNNIHGKNPTALLGGYEEKWIIPSDSSDF</sequence>
<keyword evidence="3" id="KW-1185">Reference proteome</keyword>
<evidence type="ECO:0000256" key="1">
    <source>
        <dbReference type="SAM" id="Phobius"/>
    </source>
</evidence>
<proteinExistence type="predicted"/>
<dbReference type="Proteomes" id="UP001260980">
    <property type="component" value="Unassembled WGS sequence"/>
</dbReference>
<organism evidence="2 3">
    <name type="scientific">Paenibacillus violae</name>
    <dbReference type="NCBI Taxonomy" id="3077234"/>
    <lineage>
        <taxon>Bacteria</taxon>
        <taxon>Bacillati</taxon>
        <taxon>Bacillota</taxon>
        <taxon>Bacilli</taxon>
        <taxon>Bacillales</taxon>
        <taxon>Paenibacillaceae</taxon>
        <taxon>Paenibacillus</taxon>
    </lineage>
</organism>